<dbReference type="PANTHER" id="PTHR21659:SF42">
    <property type="entry name" value="UPF0057 MEMBRANE PROTEIN ZK632.10-RELATED"/>
    <property type="match status" value="1"/>
</dbReference>
<dbReference type="InterPro" id="IPR000612">
    <property type="entry name" value="PMP3"/>
</dbReference>
<evidence type="ECO:0000256" key="3">
    <source>
        <dbReference type="ARBA" id="ARBA00022692"/>
    </source>
</evidence>
<dbReference type="SMART" id="SM00184">
    <property type="entry name" value="RING"/>
    <property type="match status" value="1"/>
</dbReference>
<dbReference type="SUPFAM" id="SSF57850">
    <property type="entry name" value="RING/U-box"/>
    <property type="match status" value="1"/>
</dbReference>
<accession>A0A914DVR5</accession>
<dbReference type="Proteomes" id="UP000887540">
    <property type="component" value="Unplaced"/>
</dbReference>
<dbReference type="InterPro" id="IPR001841">
    <property type="entry name" value="Znf_RING"/>
</dbReference>
<feature type="region of interest" description="Disordered" evidence="10">
    <location>
        <begin position="68"/>
        <end position="91"/>
    </location>
</feature>
<evidence type="ECO:0000256" key="7">
    <source>
        <dbReference type="ARBA" id="ARBA00022989"/>
    </source>
</evidence>
<keyword evidence="6" id="KW-0862">Zinc</keyword>
<evidence type="ECO:0000256" key="11">
    <source>
        <dbReference type="SAM" id="Phobius"/>
    </source>
</evidence>
<dbReference type="CDD" id="cd16448">
    <property type="entry name" value="RING-H2"/>
    <property type="match status" value="1"/>
</dbReference>
<evidence type="ECO:0000259" key="12">
    <source>
        <dbReference type="PROSITE" id="PS50089"/>
    </source>
</evidence>
<evidence type="ECO:0000256" key="10">
    <source>
        <dbReference type="SAM" id="MobiDB-lite"/>
    </source>
</evidence>
<evidence type="ECO:0000256" key="6">
    <source>
        <dbReference type="ARBA" id="ARBA00022833"/>
    </source>
</evidence>
<dbReference type="InterPro" id="IPR011016">
    <property type="entry name" value="Znf_RING-CH"/>
</dbReference>
<evidence type="ECO:0000256" key="8">
    <source>
        <dbReference type="ARBA" id="ARBA00023136"/>
    </source>
</evidence>
<keyword evidence="7 11" id="KW-1133">Transmembrane helix</keyword>
<keyword evidence="4" id="KW-0479">Metal-binding</keyword>
<feature type="compositionally biased region" description="Low complexity" evidence="10">
    <location>
        <begin position="68"/>
        <end position="80"/>
    </location>
</feature>
<evidence type="ECO:0000256" key="4">
    <source>
        <dbReference type="ARBA" id="ARBA00022723"/>
    </source>
</evidence>
<feature type="region of interest" description="Disordered" evidence="10">
    <location>
        <begin position="151"/>
        <end position="170"/>
    </location>
</feature>
<dbReference type="Pfam" id="PF13639">
    <property type="entry name" value="zf-RING_2"/>
    <property type="match status" value="1"/>
</dbReference>
<comment type="subcellular location">
    <subcellularLocation>
        <location evidence="1">Membrane</location>
    </subcellularLocation>
</comment>
<keyword evidence="8 11" id="KW-0472">Membrane</keyword>
<keyword evidence="5 9" id="KW-0863">Zinc-finger</keyword>
<dbReference type="Pfam" id="PF01679">
    <property type="entry name" value="Pmp3"/>
    <property type="match status" value="1"/>
</dbReference>
<evidence type="ECO:0000313" key="13">
    <source>
        <dbReference type="Proteomes" id="UP000887540"/>
    </source>
</evidence>
<dbReference type="InterPro" id="IPR013083">
    <property type="entry name" value="Znf_RING/FYVE/PHD"/>
</dbReference>
<sequence length="232" mass="25705">MVNDCLICRCGLTSDIASLPCTHAFHYECITRWIQSKGSNATCPLCDHKISLNSVTRGQAPPPAVVRPQQVVAPNQQRPNTTRQPQSQDDEDDARLAEIYGQLLEQWLAQELANAIIIGMAEEEQRRREEALRQQFLNYLREQVLEETYAGSQNPTRALPSNYRTPAPTNNSVDDRNAALGCALCCSCIFPPLAVYMATGCSESFLLNIFLTLLGFIPGVCHACCVVASRME</sequence>
<feature type="transmembrane region" description="Helical" evidence="11">
    <location>
        <begin position="205"/>
        <end position="228"/>
    </location>
</feature>
<dbReference type="SMART" id="SM00744">
    <property type="entry name" value="RINGv"/>
    <property type="match status" value="1"/>
</dbReference>
<protein>
    <submittedName>
        <fullName evidence="14">RING-type domain-containing protein</fullName>
    </submittedName>
</protein>
<evidence type="ECO:0000313" key="14">
    <source>
        <dbReference type="WBParaSite" id="ACRNAN_scaffold4139.g19865.t1"/>
    </source>
</evidence>
<evidence type="ECO:0000256" key="9">
    <source>
        <dbReference type="PROSITE-ProRule" id="PRU00175"/>
    </source>
</evidence>
<dbReference type="GO" id="GO:0016020">
    <property type="term" value="C:membrane"/>
    <property type="evidence" value="ECO:0007669"/>
    <property type="project" value="UniProtKB-SubCell"/>
</dbReference>
<dbReference type="PANTHER" id="PTHR21659">
    <property type="entry name" value="HYDROPHOBIC PROTEIN RCI2 LOW TEMPERATURE AND SALT RESPONSIVE PROTEIN LTI6 -RELATED"/>
    <property type="match status" value="1"/>
</dbReference>
<keyword evidence="3 11" id="KW-0812">Transmembrane</keyword>
<dbReference type="PROSITE" id="PS50089">
    <property type="entry name" value="ZF_RING_2"/>
    <property type="match status" value="1"/>
</dbReference>
<evidence type="ECO:0000256" key="2">
    <source>
        <dbReference type="ARBA" id="ARBA00009530"/>
    </source>
</evidence>
<name>A0A914DVR5_9BILA</name>
<evidence type="ECO:0000256" key="5">
    <source>
        <dbReference type="ARBA" id="ARBA00022771"/>
    </source>
</evidence>
<proteinExistence type="inferred from homology"/>
<comment type="similarity">
    <text evidence="2">Belongs to the UPF0057 (PMP3) family.</text>
</comment>
<dbReference type="AlphaFoldDB" id="A0A914DVR5"/>
<keyword evidence="13" id="KW-1185">Reference proteome</keyword>
<evidence type="ECO:0000256" key="1">
    <source>
        <dbReference type="ARBA" id="ARBA00004370"/>
    </source>
</evidence>
<feature type="transmembrane region" description="Helical" evidence="11">
    <location>
        <begin position="178"/>
        <end position="199"/>
    </location>
</feature>
<reference evidence="14" key="1">
    <citation type="submission" date="2022-11" db="UniProtKB">
        <authorList>
            <consortium name="WormBaseParasite"/>
        </authorList>
    </citation>
    <scope>IDENTIFICATION</scope>
</reference>
<feature type="domain" description="RING-type" evidence="12">
    <location>
        <begin position="5"/>
        <end position="47"/>
    </location>
</feature>
<dbReference type="WBParaSite" id="ACRNAN_scaffold4139.g19865.t1">
    <property type="protein sequence ID" value="ACRNAN_scaffold4139.g19865.t1"/>
    <property type="gene ID" value="ACRNAN_scaffold4139.g19865"/>
</dbReference>
<organism evidence="13 14">
    <name type="scientific">Acrobeloides nanus</name>
    <dbReference type="NCBI Taxonomy" id="290746"/>
    <lineage>
        <taxon>Eukaryota</taxon>
        <taxon>Metazoa</taxon>
        <taxon>Ecdysozoa</taxon>
        <taxon>Nematoda</taxon>
        <taxon>Chromadorea</taxon>
        <taxon>Rhabditida</taxon>
        <taxon>Tylenchina</taxon>
        <taxon>Cephalobomorpha</taxon>
        <taxon>Cephaloboidea</taxon>
        <taxon>Cephalobidae</taxon>
        <taxon>Acrobeloides</taxon>
    </lineage>
</organism>
<dbReference type="Gene3D" id="3.30.40.10">
    <property type="entry name" value="Zinc/RING finger domain, C3HC4 (zinc finger)"/>
    <property type="match status" value="1"/>
</dbReference>
<dbReference type="GO" id="GO:0008270">
    <property type="term" value="F:zinc ion binding"/>
    <property type="evidence" value="ECO:0007669"/>
    <property type="project" value="UniProtKB-KW"/>
</dbReference>